<dbReference type="EMBL" id="AP025028">
    <property type="protein sequence ID" value="BDA78286.1"/>
    <property type="molecule type" value="Genomic_DNA"/>
</dbReference>
<feature type="domain" description="Ribosomal RNA small subunit methyltransferase E methyltransferase" evidence="11">
    <location>
        <begin position="76"/>
        <end position="222"/>
    </location>
</feature>
<organism evidence="12 13">
    <name type="scientific">Leptospira kobayashii</name>
    <dbReference type="NCBI Taxonomy" id="1917830"/>
    <lineage>
        <taxon>Bacteria</taxon>
        <taxon>Pseudomonadati</taxon>
        <taxon>Spirochaetota</taxon>
        <taxon>Spirochaetia</taxon>
        <taxon>Leptospirales</taxon>
        <taxon>Leptospiraceae</taxon>
        <taxon>Leptospira</taxon>
    </lineage>
</organism>
<evidence type="ECO:0000256" key="8">
    <source>
        <dbReference type="ARBA" id="ARBA00025699"/>
    </source>
</evidence>
<evidence type="ECO:0000256" key="1">
    <source>
        <dbReference type="ARBA" id="ARBA00004496"/>
    </source>
</evidence>
<dbReference type="NCBIfam" id="TIGR00046">
    <property type="entry name" value="RsmE family RNA methyltransferase"/>
    <property type="match status" value="1"/>
</dbReference>
<comment type="function">
    <text evidence="8 10">Specifically methylates the N3 position of the uracil ring of uridine 1498 (m3U1498) in 16S rRNA. Acts on the fully assembled 30S ribosomal subunit.</text>
</comment>
<dbReference type="GO" id="GO:0032259">
    <property type="term" value="P:methylation"/>
    <property type="evidence" value="ECO:0007669"/>
    <property type="project" value="UniProtKB-KW"/>
</dbReference>
<comment type="similarity">
    <text evidence="2 10">Belongs to the RNA methyltransferase RsmE family.</text>
</comment>
<reference evidence="12 13" key="1">
    <citation type="submission" date="2021-08" db="EMBL/GenBank/DDBJ databases">
        <title>Complete genome sequence of Leptospira kobayashii strain E30.</title>
        <authorList>
            <person name="Nakao R."/>
            <person name="Nakamura S."/>
            <person name="Masuzawa T."/>
            <person name="Koizumi N."/>
        </authorList>
    </citation>
    <scope>NUCLEOTIDE SEQUENCE [LARGE SCALE GENOMIC DNA]</scope>
    <source>
        <strain evidence="12 13">E30</strain>
    </source>
</reference>
<evidence type="ECO:0000256" key="6">
    <source>
        <dbReference type="ARBA" id="ARBA00022679"/>
    </source>
</evidence>
<dbReference type="GO" id="GO:0008168">
    <property type="term" value="F:methyltransferase activity"/>
    <property type="evidence" value="ECO:0007669"/>
    <property type="project" value="UniProtKB-KW"/>
</dbReference>
<evidence type="ECO:0000256" key="7">
    <source>
        <dbReference type="ARBA" id="ARBA00022691"/>
    </source>
</evidence>
<evidence type="ECO:0000256" key="2">
    <source>
        <dbReference type="ARBA" id="ARBA00005528"/>
    </source>
</evidence>
<keyword evidence="4 10" id="KW-0698">rRNA processing</keyword>
<dbReference type="PIRSF" id="PIRSF015601">
    <property type="entry name" value="MTase_slr0722"/>
    <property type="match status" value="1"/>
</dbReference>
<evidence type="ECO:0000256" key="9">
    <source>
        <dbReference type="ARBA" id="ARBA00047944"/>
    </source>
</evidence>
<keyword evidence="7 10" id="KW-0949">S-adenosyl-L-methionine</keyword>
<keyword evidence="13" id="KW-1185">Reference proteome</keyword>
<protein>
    <recommendedName>
        <fullName evidence="10">Ribosomal RNA small subunit methyltransferase E</fullName>
        <ecNumber evidence="10">2.1.1.193</ecNumber>
    </recommendedName>
</protein>
<dbReference type="InterPro" id="IPR029026">
    <property type="entry name" value="tRNA_m1G_MTases_N"/>
</dbReference>
<dbReference type="CDD" id="cd18084">
    <property type="entry name" value="RsmE-like"/>
    <property type="match status" value="1"/>
</dbReference>
<evidence type="ECO:0000256" key="4">
    <source>
        <dbReference type="ARBA" id="ARBA00022552"/>
    </source>
</evidence>
<gene>
    <name evidence="12" type="ORF">LPTSP3_g12160</name>
</gene>
<dbReference type="SUPFAM" id="SSF75217">
    <property type="entry name" value="alpha/beta knot"/>
    <property type="match status" value="1"/>
</dbReference>
<dbReference type="Gene3D" id="3.40.1280.10">
    <property type="match status" value="1"/>
</dbReference>
<dbReference type="PANTHER" id="PTHR30027">
    <property type="entry name" value="RIBOSOMAL RNA SMALL SUBUNIT METHYLTRANSFERASE E"/>
    <property type="match status" value="1"/>
</dbReference>
<comment type="catalytic activity">
    <reaction evidence="9 10">
        <text>uridine(1498) in 16S rRNA + S-adenosyl-L-methionine = N(3)-methyluridine(1498) in 16S rRNA + S-adenosyl-L-homocysteine + H(+)</text>
        <dbReference type="Rhea" id="RHEA:42920"/>
        <dbReference type="Rhea" id="RHEA-COMP:10283"/>
        <dbReference type="Rhea" id="RHEA-COMP:10284"/>
        <dbReference type="ChEBI" id="CHEBI:15378"/>
        <dbReference type="ChEBI" id="CHEBI:57856"/>
        <dbReference type="ChEBI" id="CHEBI:59789"/>
        <dbReference type="ChEBI" id="CHEBI:65315"/>
        <dbReference type="ChEBI" id="CHEBI:74502"/>
        <dbReference type="EC" id="2.1.1.193"/>
    </reaction>
</comment>
<dbReference type="RefSeq" id="WP_109018726.1">
    <property type="nucleotide sequence ID" value="NZ_AP025028.1"/>
</dbReference>
<dbReference type="EC" id="2.1.1.193" evidence="10"/>
<dbReference type="InterPro" id="IPR046886">
    <property type="entry name" value="RsmE_MTase_dom"/>
</dbReference>
<evidence type="ECO:0000256" key="5">
    <source>
        <dbReference type="ARBA" id="ARBA00022603"/>
    </source>
</evidence>
<sequence length="229" mass="26025">MKQDSFLVFREGFVPKEKIPILPEEIAHLRSLRLDKQSCEIEIRDGLGKSYLYSYEPGNRSISFLSETLLSCNLRELTLAIALPKGNRLDFFLQKATELGIHKIYFCIFRHSIRKEFNLDRAKKIVREAASQSKQAILPLLEIVDAKIWMEENKSRICILHPRAENVYKPGDFSGLIPVIGPEGGFHSEEEEWMSLEKIPKFSFPGGILRMETAGIAAASLIAFAEKKA</sequence>
<proteinExistence type="inferred from homology"/>
<comment type="subcellular location">
    <subcellularLocation>
        <location evidence="1 10">Cytoplasm</location>
    </subcellularLocation>
</comment>
<evidence type="ECO:0000313" key="12">
    <source>
        <dbReference type="EMBL" id="BDA78286.1"/>
    </source>
</evidence>
<keyword evidence="3 10" id="KW-0963">Cytoplasm</keyword>
<evidence type="ECO:0000256" key="10">
    <source>
        <dbReference type="PIRNR" id="PIRNR015601"/>
    </source>
</evidence>
<dbReference type="Proteomes" id="UP000245263">
    <property type="component" value="Chromosome 1"/>
</dbReference>
<dbReference type="PANTHER" id="PTHR30027:SF3">
    <property type="entry name" value="16S RRNA (URACIL(1498)-N(3))-METHYLTRANSFERASE"/>
    <property type="match status" value="1"/>
</dbReference>
<accession>A0ABM7UHX1</accession>
<dbReference type="Pfam" id="PF04452">
    <property type="entry name" value="Methyltrans_RNA"/>
    <property type="match status" value="1"/>
</dbReference>
<name>A0ABM7UHX1_9LEPT</name>
<evidence type="ECO:0000256" key="3">
    <source>
        <dbReference type="ARBA" id="ARBA00022490"/>
    </source>
</evidence>
<dbReference type="InterPro" id="IPR006700">
    <property type="entry name" value="RsmE"/>
</dbReference>
<keyword evidence="6 10" id="KW-0808">Transferase</keyword>
<keyword evidence="5 10" id="KW-0489">Methyltransferase</keyword>
<evidence type="ECO:0000313" key="13">
    <source>
        <dbReference type="Proteomes" id="UP000245263"/>
    </source>
</evidence>
<dbReference type="InterPro" id="IPR029028">
    <property type="entry name" value="Alpha/beta_knot_MTases"/>
</dbReference>
<evidence type="ECO:0000259" key="11">
    <source>
        <dbReference type="Pfam" id="PF04452"/>
    </source>
</evidence>